<feature type="compositionally biased region" description="Low complexity" evidence="1">
    <location>
        <begin position="227"/>
        <end position="236"/>
    </location>
</feature>
<dbReference type="Proteomes" id="UP000287972">
    <property type="component" value="Unassembled WGS sequence"/>
</dbReference>
<feature type="region of interest" description="Disordered" evidence="1">
    <location>
        <begin position="1"/>
        <end position="21"/>
    </location>
</feature>
<comment type="caution">
    <text evidence="2">The sequence shown here is derived from an EMBL/GenBank/DDBJ whole genome shotgun (WGS) entry which is preliminary data.</text>
</comment>
<accession>A0A428SFT2</accession>
<feature type="region of interest" description="Disordered" evidence="1">
    <location>
        <begin position="203"/>
        <end position="245"/>
    </location>
</feature>
<feature type="region of interest" description="Disordered" evidence="1">
    <location>
        <begin position="433"/>
        <end position="466"/>
    </location>
</feature>
<reference evidence="2 3" key="1">
    <citation type="submission" date="2017-06" db="EMBL/GenBank/DDBJ databases">
        <title>Comparative genomic analysis of Ambrosia Fusariam Clade fungi.</title>
        <authorList>
            <person name="Stajich J.E."/>
            <person name="Carrillo J."/>
            <person name="Kijimoto T."/>
            <person name="Eskalen A."/>
            <person name="O'Donnell K."/>
            <person name="Kasson M."/>
        </authorList>
    </citation>
    <scope>NUCLEOTIDE SEQUENCE [LARGE SCALE GENOMIC DNA]</scope>
    <source>
        <strain evidence="2 3">NRRL62606</strain>
    </source>
</reference>
<dbReference type="Gene3D" id="3.30.559.10">
    <property type="entry name" value="Chloramphenicol acetyltransferase-like domain"/>
    <property type="match status" value="2"/>
</dbReference>
<organism evidence="2 3">
    <name type="scientific">Fusarium floridanum</name>
    <dbReference type="NCBI Taxonomy" id="1325733"/>
    <lineage>
        <taxon>Eukaryota</taxon>
        <taxon>Fungi</taxon>
        <taxon>Dikarya</taxon>
        <taxon>Ascomycota</taxon>
        <taxon>Pezizomycotina</taxon>
        <taxon>Sordariomycetes</taxon>
        <taxon>Hypocreomycetidae</taxon>
        <taxon>Hypocreales</taxon>
        <taxon>Nectriaceae</taxon>
        <taxon>Fusarium</taxon>
        <taxon>Fusarium solani species complex</taxon>
    </lineage>
</organism>
<feature type="compositionally biased region" description="Pro residues" evidence="1">
    <location>
        <begin position="535"/>
        <end position="548"/>
    </location>
</feature>
<feature type="region of interest" description="Disordered" evidence="1">
    <location>
        <begin position="511"/>
        <end position="598"/>
    </location>
</feature>
<feature type="compositionally biased region" description="Basic and acidic residues" evidence="1">
    <location>
        <begin position="213"/>
        <end position="226"/>
    </location>
</feature>
<dbReference type="InterPro" id="IPR023213">
    <property type="entry name" value="CAT-like_dom_sf"/>
</dbReference>
<protein>
    <submittedName>
        <fullName evidence="2">Uncharacterized protein</fullName>
    </submittedName>
</protein>
<proteinExistence type="predicted"/>
<evidence type="ECO:0000313" key="2">
    <source>
        <dbReference type="EMBL" id="RSL88650.1"/>
    </source>
</evidence>
<gene>
    <name evidence="2" type="ORF">CEP51_001606</name>
</gene>
<evidence type="ECO:0000256" key="1">
    <source>
        <dbReference type="SAM" id="MobiDB-lite"/>
    </source>
</evidence>
<feature type="compositionally biased region" description="Polar residues" evidence="1">
    <location>
        <begin position="551"/>
        <end position="580"/>
    </location>
</feature>
<keyword evidence="3" id="KW-1185">Reference proteome</keyword>
<dbReference type="AlphaFoldDB" id="A0A428SFT2"/>
<evidence type="ECO:0000313" key="3">
    <source>
        <dbReference type="Proteomes" id="UP000287972"/>
    </source>
</evidence>
<sequence>MAKTKPIRPQPLPPLGQPLEFYPEDSFLPPSKVREFRNYESKRNALFEKKWVALHKKMLKQVEKDRKNQDKHADRFEKARDKDWVEFANKTREFKDKYVACFARQLAEEKFQDQDYQMPKRGAWITFPLPGPKDAEGDRVNGDVVTIAWTSENTTHTARYYRLTCWFGALEYERSLVNDSTEPSPDPAGPLPKPQSISELLKVEPPDDEVEYDPEKPLEKEPEKPTEPITTTPSTEAPQSTASSVQKWEPVVQLKPFGETALFIAAEFIERRYQGAPHLKHLHLRDKFPPGTRWGYLRLDQAFHYGQNYRDPTYRYLVYHPFIRPRHIPQRSFADNIILTTALTIAEAASSSGSAYVATGGAAIGAVVKLIAACNLDPLRRFEPLDAEDMLYDVSKEIETRKKAWNPEPTLLQQTEQVLQISAQLATIDPNKAVSLETGPPEPSEGKQSGTDPEVTLPSAPEGEKPDFLAGAEALLSYSIDKMIEGMALPTQDSNIAPVTYLDIEDVNDKKNPEELVLPPYQQVPPKRDLRPRTHQPPPGKNPQPPLNTPKSQSALQKLQSGNNEVQEQLGTRQPQQSSGGLEPISNPPAREHVGTPKWRNVSFLPSMDVIDKHFRPADWPFERKDEPPNAPLLYVHLTIFGDASVLTMGCPHVLADQFGVASIVKAWLKVAKGDTPPDMLGYRDDVLPPGHPIFDFIDKESRKGMMRVRGKRDQTVVMAGIVLDLVKARKEESPIVFIPLQLVERLRERSSRTLAEKDESVPDISNGDILTAIFTKASSQPPSHGSFSKWYTDDSARSIRTVNLRGRVPGLWDDDGDRFIHNALHYATANFNISASTPLHEIALHNRQAINKALERSEIEVGLAALRDVSKRRQVMLTCEPFEKLYSVSNWCGAWKGIDFSVAEEEPQVKSEHGWDMLVLGQSRLAKSPGRYRVSIMCKTKEGFWCDFAAPVKIIARIKEHLAKDPLLERL</sequence>
<dbReference type="EMBL" id="NKCL01000021">
    <property type="protein sequence ID" value="RSL88650.1"/>
    <property type="molecule type" value="Genomic_DNA"/>
</dbReference>
<name>A0A428SFT2_9HYPO</name>